<dbReference type="Proteomes" id="UP000761534">
    <property type="component" value="Unassembled WGS sequence"/>
</dbReference>
<evidence type="ECO:0000256" key="3">
    <source>
        <dbReference type="ARBA" id="ARBA00022833"/>
    </source>
</evidence>
<feature type="compositionally biased region" description="Low complexity" evidence="5">
    <location>
        <begin position="19"/>
        <end position="29"/>
    </location>
</feature>
<evidence type="ECO:0000313" key="8">
    <source>
        <dbReference type="EMBL" id="KAA8914348.1"/>
    </source>
</evidence>
<dbReference type="VEuPathDB" id="FungiDB:TRICI_002945"/>
<dbReference type="GO" id="GO:0006355">
    <property type="term" value="P:regulation of DNA-templated transcription"/>
    <property type="evidence" value="ECO:0007669"/>
    <property type="project" value="InterPro"/>
</dbReference>
<dbReference type="GO" id="GO:0008270">
    <property type="term" value="F:zinc ion binding"/>
    <property type="evidence" value="ECO:0007669"/>
    <property type="project" value="UniProtKB-KW"/>
</dbReference>
<feature type="compositionally biased region" description="Pro residues" evidence="5">
    <location>
        <begin position="345"/>
        <end position="364"/>
    </location>
</feature>
<dbReference type="CDD" id="cd00130">
    <property type="entry name" value="PAS"/>
    <property type="match status" value="1"/>
</dbReference>
<evidence type="ECO:0000313" key="9">
    <source>
        <dbReference type="Proteomes" id="UP000761534"/>
    </source>
</evidence>
<dbReference type="PANTHER" id="PTHR45658">
    <property type="entry name" value="GATA TRANSCRIPTION FACTOR"/>
    <property type="match status" value="1"/>
</dbReference>
<keyword evidence="2 4" id="KW-0863">Zinc-finger</keyword>
<dbReference type="SUPFAM" id="SSF57716">
    <property type="entry name" value="Glucocorticoid receptor-like (DNA-binding domain)"/>
    <property type="match status" value="1"/>
</dbReference>
<proteinExistence type="predicted"/>
<evidence type="ECO:0000256" key="4">
    <source>
        <dbReference type="PROSITE-ProRule" id="PRU00094"/>
    </source>
</evidence>
<protein>
    <recommendedName>
        <fullName evidence="10">GATA-type domain-containing protein</fullName>
    </recommendedName>
</protein>
<dbReference type="SMART" id="SM00091">
    <property type="entry name" value="PAS"/>
    <property type="match status" value="1"/>
</dbReference>
<evidence type="ECO:0000256" key="2">
    <source>
        <dbReference type="ARBA" id="ARBA00022771"/>
    </source>
</evidence>
<dbReference type="InterPro" id="IPR013767">
    <property type="entry name" value="PAS_fold"/>
</dbReference>
<dbReference type="PANTHER" id="PTHR45658:SF18">
    <property type="entry name" value="PROTEIN GAT2"/>
    <property type="match status" value="1"/>
</dbReference>
<sequence length="510" mass="55817">MQAAATSVPPVGMNIYEPATTTTTTTATTGSSRKHARSNSSLEPVGIVRKQSRYDLAEGSAPSSPSAASTPNHNNHNNNAQSNNNNNNDVLCIVSADGQVQYSTPSIETLLGHTPAQLLGQQINYYVHPTEVDNFLAQLRDSIASGAQLQLLLNVRTAKGDFQPFDILGRPFYDNNDTNNSDSGSACKGVVLVLKPSSSPVSSLWQRRQVNRIQKEISKNPQNVDFNQLSPSFHHYPLNLASPPIYDTSSSLGAPPSSSSGLLEVPSTTDSSFDLEYNHQPWMRSYSYCGDFNHFNNNNDYSVPSSSTSEFMPHKFSIDDHDPPSFAYWDNTANSEIVSPHYYNPMPPPPPSATFAPPPPPQPQPTSNYHHHKAPIVPNLDSLQMRGKSYSLPGTFNVAHHHHHTQPYYPTGDHGGIDFSGYSMAVKPDGTKSPTTGLPPNKVLSARPRRKLKQNAMDDGPRSCDECGAVESPEWRKGPKGPKTLCNACGLRWAKKTRKEEGSKRSALKR</sequence>
<evidence type="ECO:0000256" key="1">
    <source>
        <dbReference type="ARBA" id="ARBA00022723"/>
    </source>
</evidence>
<evidence type="ECO:0000256" key="5">
    <source>
        <dbReference type="SAM" id="MobiDB-lite"/>
    </source>
</evidence>
<dbReference type="Pfam" id="PF00320">
    <property type="entry name" value="GATA"/>
    <property type="match status" value="1"/>
</dbReference>
<dbReference type="InterPro" id="IPR051140">
    <property type="entry name" value="GATA_TF"/>
</dbReference>
<dbReference type="OrthoDB" id="2162994at2759"/>
<dbReference type="InterPro" id="IPR000014">
    <property type="entry name" value="PAS"/>
</dbReference>
<feature type="region of interest" description="Disordered" evidence="5">
    <location>
        <begin position="340"/>
        <end position="374"/>
    </location>
</feature>
<dbReference type="CDD" id="cd00202">
    <property type="entry name" value="ZnF_GATA"/>
    <property type="match status" value="1"/>
</dbReference>
<keyword evidence="1" id="KW-0479">Metal-binding</keyword>
<dbReference type="AlphaFoldDB" id="A0A642V4I8"/>
<feature type="region of interest" description="Disordered" evidence="5">
    <location>
        <begin position="453"/>
        <end position="481"/>
    </location>
</feature>
<dbReference type="Gene3D" id="3.30.450.20">
    <property type="entry name" value="PAS domain"/>
    <property type="match status" value="1"/>
</dbReference>
<accession>A0A642V4I8</accession>
<dbReference type="GO" id="GO:0043565">
    <property type="term" value="F:sequence-specific DNA binding"/>
    <property type="evidence" value="ECO:0007669"/>
    <property type="project" value="InterPro"/>
</dbReference>
<gene>
    <name evidence="8" type="ORF">TRICI_002945</name>
</gene>
<feature type="region of interest" description="Disordered" evidence="5">
    <location>
        <begin position="248"/>
        <end position="270"/>
    </location>
</feature>
<evidence type="ECO:0000259" key="6">
    <source>
        <dbReference type="PROSITE" id="PS50112"/>
    </source>
</evidence>
<keyword evidence="9" id="KW-1185">Reference proteome</keyword>
<dbReference type="Pfam" id="PF00989">
    <property type="entry name" value="PAS"/>
    <property type="match status" value="1"/>
</dbReference>
<keyword evidence="3" id="KW-0862">Zinc</keyword>
<comment type="caution">
    <text evidence="8">The sequence shown here is derived from an EMBL/GenBank/DDBJ whole genome shotgun (WGS) entry which is preliminary data.</text>
</comment>
<dbReference type="EMBL" id="SWFS01000202">
    <property type="protein sequence ID" value="KAA8914348.1"/>
    <property type="molecule type" value="Genomic_DNA"/>
</dbReference>
<dbReference type="PROSITE" id="PS00344">
    <property type="entry name" value="GATA_ZN_FINGER_1"/>
    <property type="match status" value="1"/>
</dbReference>
<dbReference type="SUPFAM" id="SSF55785">
    <property type="entry name" value="PYP-like sensor domain (PAS domain)"/>
    <property type="match status" value="1"/>
</dbReference>
<feature type="region of interest" description="Disordered" evidence="5">
    <location>
        <begin position="1"/>
        <end position="86"/>
    </location>
</feature>
<feature type="domain" description="PAS" evidence="6">
    <location>
        <begin position="93"/>
        <end position="146"/>
    </location>
</feature>
<dbReference type="InterPro" id="IPR013088">
    <property type="entry name" value="Znf_NHR/GATA"/>
</dbReference>
<evidence type="ECO:0000259" key="7">
    <source>
        <dbReference type="PROSITE" id="PS50114"/>
    </source>
</evidence>
<organism evidence="8 9">
    <name type="scientific">Trichomonascus ciferrii</name>
    <dbReference type="NCBI Taxonomy" id="44093"/>
    <lineage>
        <taxon>Eukaryota</taxon>
        <taxon>Fungi</taxon>
        <taxon>Dikarya</taxon>
        <taxon>Ascomycota</taxon>
        <taxon>Saccharomycotina</taxon>
        <taxon>Dipodascomycetes</taxon>
        <taxon>Dipodascales</taxon>
        <taxon>Trichomonascaceae</taxon>
        <taxon>Trichomonascus</taxon>
        <taxon>Trichomonascus ciferrii complex</taxon>
    </lineage>
</organism>
<dbReference type="Gene3D" id="3.30.50.10">
    <property type="entry name" value="Erythroid Transcription Factor GATA-1, subunit A"/>
    <property type="match status" value="1"/>
</dbReference>
<evidence type="ECO:0008006" key="10">
    <source>
        <dbReference type="Google" id="ProtNLM"/>
    </source>
</evidence>
<reference evidence="8" key="1">
    <citation type="journal article" date="2019" name="G3 (Bethesda)">
        <title>Genome Assemblies of Two Rare Opportunistic Yeast Pathogens: Diutina rugosa (syn. Candida rugosa) and Trichomonascus ciferrii (syn. Candida ciferrii).</title>
        <authorList>
            <person name="Mixao V."/>
            <person name="Saus E."/>
            <person name="Hansen A.P."/>
            <person name="Lass-Florl C."/>
            <person name="Gabaldon T."/>
        </authorList>
    </citation>
    <scope>NUCLEOTIDE SEQUENCE</scope>
    <source>
        <strain evidence="8">CBS 4856</strain>
    </source>
</reference>
<dbReference type="SMART" id="SM00401">
    <property type="entry name" value="ZnF_GATA"/>
    <property type="match status" value="1"/>
</dbReference>
<dbReference type="PROSITE" id="PS50114">
    <property type="entry name" value="GATA_ZN_FINGER_2"/>
    <property type="match status" value="1"/>
</dbReference>
<name>A0A642V4I8_9ASCO</name>
<dbReference type="InterPro" id="IPR000679">
    <property type="entry name" value="Znf_GATA"/>
</dbReference>
<dbReference type="PROSITE" id="PS50112">
    <property type="entry name" value="PAS"/>
    <property type="match status" value="1"/>
</dbReference>
<feature type="domain" description="GATA-type" evidence="7">
    <location>
        <begin position="458"/>
        <end position="491"/>
    </location>
</feature>
<feature type="compositionally biased region" description="Low complexity" evidence="5">
    <location>
        <begin position="60"/>
        <end position="86"/>
    </location>
</feature>
<dbReference type="InterPro" id="IPR035965">
    <property type="entry name" value="PAS-like_dom_sf"/>
</dbReference>
<feature type="compositionally biased region" description="Low complexity" evidence="5">
    <location>
        <begin position="249"/>
        <end position="263"/>
    </location>
</feature>